<dbReference type="SUPFAM" id="SSF56672">
    <property type="entry name" value="DNA/RNA polymerases"/>
    <property type="match status" value="1"/>
</dbReference>
<sequence>MSYIQDGVLTKEQTSDWGSPLVVIPKADERVHQCIDYKVGVNEQLHNAHYPTRKIDDILNSIKTAPSDFNRIIDQILRYVPKTMSYFDDIIVHVSTREECQHNLRAYLDQLQKFDLHLNQQKCSLFQGQIEYLGQVIEFNKISKSPGKVAAIFDMPRPKSTKDAPPSQHCSAIFCVRTLFSKWTSACEAEFLKLKQAIASDQVLVPYDPDLPVQLVCDASPTGIAGVLSYIVDGHEHPITFASRSLTAAEQNYSHFGREATGHCLYKCLAIKNSPDKAPSHTWVEPEHNWQRIHIDYASPYQDHHFLLVVEAKSKWAEIVLSSSVPKSKSSIEILKDIFSRNGFPEVMVSNMATIFTSKEFAQFCKEAGIFQKFCEAGHQATNGLAECNVRTLKHRLETMSNQNMSIHQKVREILFRYWATPLSNGKSPNPNGCTSANSNHQGVPLPARKTVYFDLQPKSPMSDDRQLNKPNLGDLIEIMDPDVVLSEAEQPDPIEQEGEVPVVDFQPPVQPAQRERPQRERRLSVY</sequence>
<protein>
    <recommendedName>
        <fullName evidence="3">Integrase catalytic domain-containing protein</fullName>
    </recommendedName>
</protein>
<proteinExistence type="predicted"/>
<dbReference type="PROSITE" id="PS50994">
    <property type="entry name" value="INTEGRASE"/>
    <property type="match status" value="1"/>
</dbReference>
<dbReference type="InterPro" id="IPR041577">
    <property type="entry name" value="RT_RNaseH_2"/>
</dbReference>
<evidence type="ECO:0000259" key="3">
    <source>
        <dbReference type="PROSITE" id="PS50994"/>
    </source>
</evidence>
<dbReference type="Gene3D" id="3.10.10.10">
    <property type="entry name" value="HIV Type 1 Reverse Transcriptase, subunit A, domain 1"/>
    <property type="match status" value="1"/>
</dbReference>
<name>A0ABQ9GWM8_9NEOP</name>
<organism evidence="4 5">
    <name type="scientific">Dryococelus australis</name>
    <dbReference type="NCBI Taxonomy" id="614101"/>
    <lineage>
        <taxon>Eukaryota</taxon>
        <taxon>Metazoa</taxon>
        <taxon>Ecdysozoa</taxon>
        <taxon>Arthropoda</taxon>
        <taxon>Hexapoda</taxon>
        <taxon>Insecta</taxon>
        <taxon>Pterygota</taxon>
        <taxon>Neoptera</taxon>
        <taxon>Polyneoptera</taxon>
        <taxon>Phasmatodea</taxon>
        <taxon>Verophasmatodea</taxon>
        <taxon>Anareolatae</taxon>
        <taxon>Phasmatidae</taxon>
        <taxon>Eurycanthinae</taxon>
        <taxon>Dryococelus</taxon>
    </lineage>
</organism>
<dbReference type="InterPro" id="IPR050951">
    <property type="entry name" value="Retrovirus_Pol_polyprotein"/>
</dbReference>
<feature type="region of interest" description="Disordered" evidence="2">
    <location>
        <begin position="488"/>
        <end position="527"/>
    </location>
</feature>
<comment type="caution">
    <text evidence="4">The sequence shown here is derived from an EMBL/GenBank/DDBJ whole genome shotgun (WGS) entry which is preliminary data.</text>
</comment>
<accession>A0ABQ9GWM8</accession>
<dbReference type="InterPro" id="IPR012337">
    <property type="entry name" value="RNaseH-like_sf"/>
</dbReference>
<dbReference type="InterPro" id="IPR000477">
    <property type="entry name" value="RT_dom"/>
</dbReference>
<feature type="compositionally biased region" description="Basic and acidic residues" evidence="2">
    <location>
        <begin position="514"/>
        <end position="527"/>
    </location>
</feature>
<feature type="compositionally biased region" description="Acidic residues" evidence="2">
    <location>
        <begin position="490"/>
        <end position="499"/>
    </location>
</feature>
<evidence type="ECO:0000256" key="2">
    <source>
        <dbReference type="SAM" id="MobiDB-lite"/>
    </source>
</evidence>
<dbReference type="PANTHER" id="PTHR37984">
    <property type="entry name" value="PROTEIN CBG26694"/>
    <property type="match status" value="1"/>
</dbReference>
<dbReference type="PANTHER" id="PTHR37984:SF5">
    <property type="entry name" value="PROTEIN NYNRIN-LIKE"/>
    <property type="match status" value="1"/>
</dbReference>
<dbReference type="Gene3D" id="3.30.420.10">
    <property type="entry name" value="Ribonuclease H-like superfamily/Ribonuclease H"/>
    <property type="match status" value="1"/>
</dbReference>
<evidence type="ECO:0000256" key="1">
    <source>
        <dbReference type="ARBA" id="ARBA00023268"/>
    </source>
</evidence>
<dbReference type="Pfam" id="PF17919">
    <property type="entry name" value="RT_RNaseH_2"/>
    <property type="match status" value="1"/>
</dbReference>
<dbReference type="SUPFAM" id="SSF53098">
    <property type="entry name" value="Ribonuclease H-like"/>
    <property type="match status" value="1"/>
</dbReference>
<dbReference type="InterPro" id="IPR043502">
    <property type="entry name" value="DNA/RNA_pol_sf"/>
</dbReference>
<feature type="domain" description="Integrase catalytic" evidence="3">
    <location>
        <begin position="282"/>
        <end position="444"/>
    </location>
</feature>
<reference evidence="4 5" key="1">
    <citation type="submission" date="2023-02" db="EMBL/GenBank/DDBJ databases">
        <title>LHISI_Scaffold_Assembly.</title>
        <authorList>
            <person name="Stuart O.P."/>
            <person name="Cleave R."/>
            <person name="Magrath M.J.L."/>
            <person name="Mikheyev A.S."/>
        </authorList>
    </citation>
    <scope>NUCLEOTIDE SEQUENCE [LARGE SCALE GENOMIC DNA]</scope>
    <source>
        <strain evidence="4">Daus_M_001</strain>
        <tissue evidence="4">Leg muscle</tissue>
    </source>
</reference>
<dbReference type="Pfam" id="PF00078">
    <property type="entry name" value="RVT_1"/>
    <property type="match status" value="1"/>
</dbReference>
<evidence type="ECO:0000313" key="5">
    <source>
        <dbReference type="Proteomes" id="UP001159363"/>
    </source>
</evidence>
<dbReference type="InterPro" id="IPR036397">
    <property type="entry name" value="RNaseH_sf"/>
</dbReference>
<gene>
    <name evidence="4" type="ORF">PR048_020883</name>
</gene>
<dbReference type="EMBL" id="JARBHB010000008">
    <property type="protein sequence ID" value="KAJ8876438.1"/>
    <property type="molecule type" value="Genomic_DNA"/>
</dbReference>
<evidence type="ECO:0000313" key="4">
    <source>
        <dbReference type="EMBL" id="KAJ8876438.1"/>
    </source>
</evidence>
<keyword evidence="1" id="KW-0511">Multifunctional enzyme</keyword>
<keyword evidence="5" id="KW-1185">Reference proteome</keyword>
<dbReference type="InterPro" id="IPR043128">
    <property type="entry name" value="Rev_trsase/Diguanyl_cyclase"/>
</dbReference>
<dbReference type="Proteomes" id="UP001159363">
    <property type="component" value="Chromosome 7"/>
</dbReference>
<dbReference type="InterPro" id="IPR001584">
    <property type="entry name" value="Integrase_cat-core"/>
</dbReference>
<dbReference type="Gene3D" id="3.30.70.270">
    <property type="match status" value="2"/>
</dbReference>